<dbReference type="Proteomes" id="UP001079657">
    <property type="component" value="Unassembled WGS sequence"/>
</dbReference>
<dbReference type="EMBL" id="JAPQES010000002">
    <property type="protein sequence ID" value="MCY6370705.1"/>
    <property type="molecule type" value="Genomic_DNA"/>
</dbReference>
<evidence type="ECO:0000313" key="2">
    <source>
        <dbReference type="Proteomes" id="UP001079657"/>
    </source>
</evidence>
<gene>
    <name evidence="1" type="ORF">OXH55_08685</name>
</gene>
<dbReference type="RefSeq" id="WP_268049515.1">
    <property type="nucleotide sequence ID" value="NZ_JAPQES010000002.1"/>
</dbReference>
<name>A0ABT4CNR6_9CLOT</name>
<proteinExistence type="predicted"/>
<evidence type="ECO:0000313" key="1">
    <source>
        <dbReference type="EMBL" id="MCY6370705.1"/>
    </source>
</evidence>
<protein>
    <submittedName>
        <fullName evidence="1">Uncharacterized protein</fullName>
    </submittedName>
</protein>
<comment type="caution">
    <text evidence="1">The sequence shown here is derived from an EMBL/GenBank/DDBJ whole genome shotgun (WGS) entry which is preliminary data.</text>
</comment>
<sequence>MAEHKEYVDTVINWIWKEFGSGNDYAFFESIIKNSLRKKYKEVTTT</sequence>
<accession>A0ABT4CNR6</accession>
<keyword evidence="2" id="KW-1185">Reference proteome</keyword>
<reference evidence="1" key="1">
    <citation type="submission" date="2022-12" db="EMBL/GenBank/DDBJ databases">
        <authorList>
            <person name="Wang J."/>
        </authorList>
    </citation>
    <scope>NUCLEOTIDE SEQUENCE</scope>
    <source>
        <strain evidence="1">HY-42-06</strain>
    </source>
</reference>
<organism evidence="1 2">
    <name type="scientific">Clostridium ganghwense</name>
    <dbReference type="NCBI Taxonomy" id="312089"/>
    <lineage>
        <taxon>Bacteria</taxon>
        <taxon>Bacillati</taxon>
        <taxon>Bacillota</taxon>
        <taxon>Clostridia</taxon>
        <taxon>Eubacteriales</taxon>
        <taxon>Clostridiaceae</taxon>
        <taxon>Clostridium</taxon>
    </lineage>
</organism>